<dbReference type="InterPro" id="IPR036812">
    <property type="entry name" value="NAD(P)_OxRdtase_dom_sf"/>
</dbReference>
<dbReference type="Gene3D" id="3.20.20.100">
    <property type="entry name" value="NADP-dependent oxidoreductase domain"/>
    <property type="match status" value="1"/>
</dbReference>
<dbReference type="PRINTS" id="PR00069">
    <property type="entry name" value="ALDKETRDTASE"/>
</dbReference>
<keyword evidence="2" id="KW-0560">Oxidoreductase</keyword>
<dbReference type="SUPFAM" id="SSF51430">
    <property type="entry name" value="NAD(P)-linked oxidoreductase"/>
    <property type="match status" value="1"/>
</dbReference>
<dbReference type="InterPro" id="IPR023210">
    <property type="entry name" value="NADP_OxRdtase_dom"/>
</dbReference>
<dbReference type="PANTHER" id="PTHR43364:SF17">
    <property type="entry name" value="ALDO KETO REDUCTASE"/>
    <property type="match status" value="1"/>
</dbReference>
<dbReference type="Proteomes" id="UP001224775">
    <property type="component" value="Unassembled WGS sequence"/>
</dbReference>
<reference evidence="2" key="1">
    <citation type="submission" date="2023-06" db="EMBL/GenBank/DDBJ databases">
        <title>Survivors Of The Sea: Transcriptome response of Skeletonema marinoi to long-term dormancy.</title>
        <authorList>
            <person name="Pinder M.I.M."/>
            <person name="Kourtchenko O."/>
            <person name="Robertson E.K."/>
            <person name="Larsson T."/>
            <person name="Maumus F."/>
            <person name="Osuna-Cruz C.M."/>
            <person name="Vancaester E."/>
            <person name="Stenow R."/>
            <person name="Vandepoele K."/>
            <person name="Ploug H."/>
            <person name="Bruchert V."/>
            <person name="Godhe A."/>
            <person name="Topel M."/>
        </authorList>
    </citation>
    <scope>NUCLEOTIDE SEQUENCE</scope>
    <source>
        <strain evidence="2">R05AC</strain>
    </source>
</reference>
<name>A0AAD8YKZ4_9STRA</name>
<dbReference type="PANTHER" id="PTHR43364">
    <property type="entry name" value="NADH-SPECIFIC METHYLGLYOXAL REDUCTASE-RELATED"/>
    <property type="match status" value="1"/>
</dbReference>
<dbReference type="CDD" id="cd19094">
    <property type="entry name" value="AKR_Tas-like"/>
    <property type="match status" value="1"/>
</dbReference>
<dbReference type="Pfam" id="PF00248">
    <property type="entry name" value="Aldo_ket_red"/>
    <property type="match status" value="1"/>
</dbReference>
<protein>
    <submittedName>
        <fullName evidence="2">Aldo-keto reductase family protein</fullName>
        <ecNumber evidence="2">1.1.1.-</ecNumber>
    </submittedName>
</protein>
<organism evidence="2 3">
    <name type="scientific">Skeletonema marinoi</name>
    <dbReference type="NCBI Taxonomy" id="267567"/>
    <lineage>
        <taxon>Eukaryota</taxon>
        <taxon>Sar</taxon>
        <taxon>Stramenopiles</taxon>
        <taxon>Ochrophyta</taxon>
        <taxon>Bacillariophyta</taxon>
        <taxon>Coscinodiscophyceae</taxon>
        <taxon>Thalassiosirophycidae</taxon>
        <taxon>Thalassiosirales</taxon>
        <taxon>Skeletonemataceae</taxon>
        <taxon>Skeletonema</taxon>
        <taxon>Skeletonema marinoi-dohrnii complex</taxon>
    </lineage>
</organism>
<keyword evidence="3" id="KW-1185">Reference proteome</keyword>
<evidence type="ECO:0000259" key="1">
    <source>
        <dbReference type="Pfam" id="PF00248"/>
    </source>
</evidence>
<feature type="domain" description="NADP-dependent oxidoreductase" evidence="1">
    <location>
        <begin position="66"/>
        <end position="423"/>
    </location>
</feature>
<dbReference type="EMBL" id="JATAAI010000003">
    <property type="protein sequence ID" value="KAK1747202.1"/>
    <property type="molecule type" value="Genomic_DNA"/>
</dbReference>
<sequence>MTFIASYSRLQRSSSSVRMISSSSILGLSMLTAAANALSTTSSAATTNICNARYLGKSDLLVSESCLGTMTFGIQNNDDDAFQQLDYATSTGCNFIDTAELYPVPLTSPEYRAGATEEILGRYIAKDRVCREDLVIATKICGYSPNSRVAAARSYPNEPISPPPDCRLDSSSVKNAVDASLRRLNTDYIDLYQIHWPDRYVPSFGMTTFQHTQAQQREDDEISILETASALKDMIDEGKIRYIGLSNESTFGVCQWINACEQLGIRDKLATIQNSYNLLDRRFDSELAEACHHYDIGLLPWSVLAGGLLSGKYNKRHNGSNVIITSTSNSRFVRFGEYMKRWHPNFASKTTLDATEEYAKIASDAGLTPSELAIGFVRSREFVKKNGSVIVGATTMDQLKENLAPFVNDVALDEEVLARINEVHLKCKDPCCSL</sequence>
<dbReference type="InterPro" id="IPR050523">
    <property type="entry name" value="AKR_Detox_Biosynth"/>
</dbReference>
<evidence type="ECO:0000313" key="3">
    <source>
        <dbReference type="Proteomes" id="UP001224775"/>
    </source>
</evidence>
<evidence type="ECO:0000313" key="2">
    <source>
        <dbReference type="EMBL" id="KAK1747202.1"/>
    </source>
</evidence>
<dbReference type="AlphaFoldDB" id="A0AAD8YKZ4"/>
<comment type="caution">
    <text evidence="2">The sequence shown here is derived from an EMBL/GenBank/DDBJ whole genome shotgun (WGS) entry which is preliminary data.</text>
</comment>
<dbReference type="InterPro" id="IPR020471">
    <property type="entry name" value="AKR"/>
</dbReference>
<gene>
    <name evidence="2" type="ORF">QTG54_002546</name>
</gene>
<dbReference type="EC" id="1.1.1.-" evidence="2"/>
<proteinExistence type="predicted"/>
<dbReference type="GO" id="GO:0016491">
    <property type="term" value="F:oxidoreductase activity"/>
    <property type="evidence" value="ECO:0007669"/>
    <property type="project" value="UniProtKB-KW"/>
</dbReference>
<accession>A0AAD8YKZ4</accession>